<dbReference type="RefSeq" id="XP_018325833.1">
    <property type="nucleotide sequence ID" value="XM_018470331.2"/>
</dbReference>
<dbReference type="Pfam" id="PF06396">
    <property type="entry name" value="AGTRAP"/>
    <property type="match status" value="1"/>
</dbReference>
<dbReference type="GO" id="GO:0005886">
    <property type="term" value="C:plasma membrane"/>
    <property type="evidence" value="ECO:0007669"/>
    <property type="project" value="TreeGrafter"/>
</dbReference>
<dbReference type="OrthoDB" id="8191171at2759"/>
<evidence type="ECO:0000313" key="7">
    <source>
        <dbReference type="Proteomes" id="UP000192223"/>
    </source>
</evidence>
<evidence type="ECO:0000256" key="4">
    <source>
        <dbReference type="ARBA" id="ARBA00023136"/>
    </source>
</evidence>
<evidence type="ECO:0000256" key="6">
    <source>
        <dbReference type="SAM" id="Phobius"/>
    </source>
</evidence>
<dbReference type="InterPro" id="IPR009436">
    <property type="entry name" value="AGTRAP"/>
</dbReference>
<evidence type="ECO:0000313" key="9">
    <source>
        <dbReference type="RefSeq" id="XP_018325834.1"/>
    </source>
</evidence>
<dbReference type="STRING" id="224129.A0A1W4X0B4"/>
<gene>
    <name evidence="8 9" type="primary">LOC108737474</name>
</gene>
<reference evidence="8 9" key="1">
    <citation type="submission" date="2025-04" db="UniProtKB">
        <authorList>
            <consortium name="RefSeq"/>
        </authorList>
    </citation>
    <scope>IDENTIFICATION</scope>
    <source>
        <tissue evidence="8 9">Entire body</tissue>
    </source>
</reference>
<protein>
    <submittedName>
        <fullName evidence="8 9">Uncharacterized protein LOC108737474</fullName>
    </submittedName>
</protein>
<dbReference type="PANTHER" id="PTHR16521:SF3">
    <property type="entry name" value="TYPE-1 ANGIOTENSIN II RECEPTOR-ASSOCIATED PROTEIN"/>
    <property type="match status" value="1"/>
</dbReference>
<evidence type="ECO:0000256" key="3">
    <source>
        <dbReference type="ARBA" id="ARBA00022989"/>
    </source>
</evidence>
<keyword evidence="3 6" id="KW-1133">Transmembrane helix</keyword>
<dbReference type="GeneID" id="108737474"/>
<name>A0A1W4X0B4_AGRPL</name>
<feature type="transmembrane region" description="Helical" evidence="6">
    <location>
        <begin position="37"/>
        <end position="52"/>
    </location>
</feature>
<dbReference type="GO" id="GO:0038166">
    <property type="term" value="P:angiotensin-activated signaling pathway"/>
    <property type="evidence" value="ECO:0007669"/>
    <property type="project" value="InterPro"/>
</dbReference>
<keyword evidence="7" id="KW-1185">Reference proteome</keyword>
<keyword evidence="2 6" id="KW-0812">Transmembrane</keyword>
<evidence type="ECO:0000256" key="2">
    <source>
        <dbReference type="ARBA" id="ARBA00022692"/>
    </source>
</evidence>
<dbReference type="RefSeq" id="XP_018325834.1">
    <property type="nucleotide sequence ID" value="XM_018470332.2"/>
</dbReference>
<accession>A0A1W4X0B4</accession>
<feature type="transmembrane region" description="Helical" evidence="6">
    <location>
        <begin position="12"/>
        <end position="31"/>
    </location>
</feature>
<comment type="subcellular location">
    <subcellularLocation>
        <location evidence="1">Membrane</location>
        <topology evidence="1">Multi-pass membrane protein</topology>
    </subcellularLocation>
</comment>
<sequence>MPDLTSVRNLNLKVIFLVHVIFVSLACMGGWSTNAYLFYNSILIISLLWGIYHPESDEPIQLGIVMNAISIILDILLLCFSFPSNHWARESFSAAVAILHLLARPISIIFLGKIHQERSGTGIDLFGGRNRSYEDMDRSTPPTQPPATQGGYDFSTAQPI</sequence>
<dbReference type="SMART" id="SM00805">
    <property type="entry name" value="AGTRAP"/>
    <property type="match status" value="1"/>
</dbReference>
<feature type="region of interest" description="Disordered" evidence="5">
    <location>
        <begin position="134"/>
        <end position="160"/>
    </location>
</feature>
<evidence type="ECO:0000313" key="8">
    <source>
        <dbReference type="RefSeq" id="XP_018325833.1"/>
    </source>
</evidence>
<organism evidence="7 8">
    <name type="scientific">Agrilus planipennis</name>
    <name type="common">Emerald ash borer</name>
    <name type="synonym">Agrilus marcopoli</name>
    <dbReference type="NCBI Taxonomy" id="224129"/>
    <lineage>
        <taxon>Eukaryota</taxon>
        <taxon>Metazoa</taxon>
        <taxon>Ecdysozoa</taxon>
        <taxon>Arthropoda</taxon>
        <taxon>Hexapoda</taxon>
        <taxon>Insecta</taxon>
        <taxon>Pterygota</taxon>
        <taxon>Neoptera</taxon>
        <taxon>Endopterygota</taxon>
        <taxon>Coleoptera</taxon>
        <taxon>Polyphaga</taxon>
        <taxon>Elateriformia</taxon>
        <taxon>Buprestoidea</taxon>
        <taxon>Buprestidae</taxon>
        <taxon>Agrilinae</taxon>
        <taxon>Agrilus</taxon>
    </lineage>
</organism>
<keyword evidence="4 6" id="KW-0472">Membrane</keyword>
<evidence type="ECO:0000256" key="1">
    <source>
        <dbReference type="ARBA" id="ARBA00004141"/>
    </source>
</evidence>
<evidence type="ECO:0000256" key="5">
    <source>
        <dbReference type="SAM" id="MobiDB-lite"/>
    </source>
</evidence>
<feature type="transmembrane region" description="Helical" evidence="6">
    <location>
        <begin position="64"/>
        <end position="85"/>
    </location>
</feature>
<dbReference type="PANTHER" id="PTHR16521">
    <property type="entry name" value="TYPE-1 ANGIOTENSIN II RECEPTOR-ASSOCIATED PROTEIN"/>
    <property type="match status" value="1"/>
</dbReference>
<dbReference type="Proteomes" id="UP000192223">
    <property type="component" value="Unplaced"/>
</dbReference>
<proteinExistence type="predicted"/>
<dbReference type="KEGG" id="apln:108737474"/>
<dbReference type="AlphaFoldDB" id="A0A1W4X0B4"/>